<keyword evidence="1" id="KW-0472">Membrane</keyword>
<organism evidence="2 3">
    <name type="scientific">Virgibacillus alimentarius</name>
    <dbReference type="NCBI Taxonomy" id="698769"/>
    <lineage>
        <taxon>Bacteria</taxon>
        <taxon>Bacillati</taxon>
        <taxon>Bacillota</taxon>
        <taxon>Bacilli</taxon>
        <taxon>Bacillales</taxon>
        <taxon>Bacillaceae</taxon>
        <taxon>Virgibacillus</taxon>
    </lineage>
</organism>
<protein>
    <recommendedName>
        <fullName evidence="4">DUF4044 domain-containing protein</fullName>
    </recommendedName>
</protein>
<dbReference type="EMBL" id="JAGIKX010000001">
    <property type="protein sequence ID" value="MBP2256450.1"/>
    <property type="molecule type" value="Genomic_DNA"/>
</dbReference>
<evidence type="ECO:0000313" key="2">
    <source>
        <dbReference type="EMBL" id="MBP2256450.1"/>
    </source>
</evidence>
<evidence type="ECO:0000313" key="3">
    <source>
        <dbReference type="Proteomes" id="UP001519294"/>
    </source>
</evidence>
<comment type="caution">
    <text evidence="2">The sequence shown here is derived from an EMBL/GenBank/DDBJ whole genome shotgun (WGS) entry which is preliminary data.</text>
</comment>
<dbReference type="InterPro" id="IPR049722">
    <property type="entry name" value="Prli42-like"/>
</dbReference>
<dbReference type="Proteomes" id="UP001519294">
    <property type="component" value="Unassembled WGS sequence"/>
</dbReference>
<reference evidence="2 3" key="1">
    <citation type="submission" date="2021-03" db="EMBL/GenBank/DDBJ databases">
        <title>Genomic Encyclopedia of Type Strains, Phase IV (KMG-IV): sequencing the most valuable type-strain genomes for metagenomic binning, comparative biology and taxonomic classification.</title>
        <authorList>
            <person name="Goeker M."/>
        </authorList>
    </citation>
    <scope>NUCLEOTIDE SEQUENCE [LARGE SCALE GENOMIC DNA]</scope>
    <source>
        <strain evidence="2 3">DSM 25790</strain>
    </source>
</reference>
<accession>A0ABS4S4M3</accession>
<keyword evidence="1" id="KW-0812">Transmembrane</keyword>
<gene>
    <name evidence="2" type="ORF">J2Z81_000382</name>
</gene>
<feature type="transmembrane region" description="Helical" evidence="1">
    <location>
        <begin position="20"/>
        <end position="40"/>
    </location>
</feature>
<evidence type="ECO:0000256" key="1">
    <source>
        <dbReference type="SAM" id="Phobius"/>
    </source>
</evidence>
<dbReference type="NCBIfam" id="NF033880">
    <property type="entry name" value="Prli42"/>
    <property type="match status" value="1"/>
</dbReference>
<name>A0ABS4S4M3_9BACI</name>
<keyword evidence="3" id="KW-1185">Reference proteome</keyword>
<keyword evidence="1" id="KW-1133">Transmembrane helix</keyword>
<evidence type="ECO:0008006" key="4">
    <source>
        <dbReference type="Google" id="ProtNLM"/>
    </source>
</evidence>
<proteinExistence type="predicted"/>
<dbReference type="RefSeq" id="WP_226370600.1">
    <property type="nucleotide sequence ID" value="NZ_JAGIKX010000001.1"/>
</dbReference>
<sequence length="41" mass="4789">MASKNNRKKKSKRERRLKFVIYLMILAMFLSSITAGLAFLL</sequence>